<evidence type="ECO:0000256" key="5">
    <source>
        <dbReference type="SAM" id="MobiDB-lite"/>
    </source>
</evidence>
<feature type="compositionally biased region" description="Polar residues" evidence="5">
    <location>
        <begin position="1"/>
        <end position="18"/>
    </location>
</feature>
<evidence type="ECO:0000313" key="7">
    <source>
        <dbReference type="EMBL" id="KAF2249921.1"/>
    </source>
</evidence>
<proteinExistence type="predicted"/>
<evidence type="ECO:0000313" key="8">
    <source>
        <dbReference type="Proteomes" id="UP000800094"/>
    </source>
</evidence>
<gene>
    <name evidence="7" type="ORF">BU26DRAFT_504343</name>
</gene>
<evidence type="ECO:0000256" key="1">
    <source>
        <dbReference type="ARBA" id="ARBA00022723"/>
    </source>
</evidence>
<dbReference type="AlphaFoldDB" id="A0A6A6IHL6"/>
<evidence type="ECO:0000256" key="4">
    <source>
        <dbReference type="PROSITE-ProRule" id="PRU00175"/>
    </source>
</evidence>
<protein>
    <recommendedName>
        <fullName evidence="6">RING-type domain-containing protein</fullName>
    </recommendedName>
</protein>
<dbReference type="Pfam" id="PF13639">
    <property type="entry name" value="zf-RING_2"/>
    <property type="match status" value="1"/>
</dbReference>
<dbReference type="GeneID" id="54580094"/>
<evidence type="ECO:0000256" key="3">
    <source>
        <dbReference type="ARBA" id="ARBA00022833"/>
    </source>
</evidence>
<evidence type="ECO:0000256" key="2">
    <source>
        <dbReference type="ARBA" id="ARBA00022771"/>
    </source>
</evidence>
<reference evidence="7" key="1">
    <citation type="journal article" date="2020" name="Stud. Mycol.">
        <title>101 Dothideomycetes genomes: a test case for predicting lifestyles and emergence of pathogens.</title>
        <authorList>
            <person name="Haridas S."/>
            <person name="Albert R."/>
            <person name="Binder M."/>
            <person name="Bloem J."/>
            <person name="Labutti K."/>
            <person name="Salamov A."/>
            <person name="Andreopoulos B."/>
            <person name="Baker S."/>
            <person name="Barry K."/>
            <person name="Bills G."/>
            <person name="Bluhm B."/>
            <person name="Cannon C."/>
            <person name="Castanera R."/>
            <person name="Culley D."/>
            <person name="Daum C."/>
            <person name="Ezra D."/>
            <person name="Gonzalez J."/>
            <person name="Henrissat B."/>
            <person name="Kuo A."/>
            <person name="Liang C."/>
            <person name="Lipzen A."/>
            <person name="Lutzoni F."/>
            <person name="Magnuson J."/>
            <person name="Mondo S."/>
            <person name="Nolan M."/>
            <person name="Ohm R."/>
            <person name="Pangilinan J."/>
            <person name="Park H.-J."/>
            <person name="Ramirez L."/>
            <person name="Alfaro M."/>
            <person name="Sun H."/>
            <person name="Tritt A."/>
            <person name="Yoshinaga Y."/>
            <person name="Zwiers L.-H."/>
            <person name="Turgeon B."/>
            <person name="Goodwin S."/>
            <person name="Spatafora J."/>
            <person name="Crous P."/>
            <person name="Grigoriev I."/>
        </authorList>
    </citation>
    <scope>NUCLEOTIDE SEQUENCE</scope>
    <source>
        <strain evidence="7">CBS 122368</strain>
    </source>
</reference>
<dbReference type="InterPro" id="IPR017907">
    <property type="entry name" value="Znf_RING_CS"/>
</dbReference>
<dbReference type="InterPro" id="IPR001841">
    <property type="entry name" value="Znf_RING"/>
</dbReference>
<dbReference type="Gene3D" id="3.30.40.10">
    <property type="entry name" value="Zinc/RING finger domain, C3HC4 (zinc finger)"/>
    <property type="match status" value="1"/>
</dbReference>
<feature type="compositionally biased region" description="Basic and acidic residues" evidence="5">
    <location>
        <begin position="289"/>
        <end position="321"/>
    </location>
</feature>
<accession>A0A6A6IHL6</accession>
<evidence type="ECO:0000259" key="6">
    <source>
        <dbReference type="PROSITE" id="PS50089"/>
    </source>
</evidence>
<dbReference type="EMBL" id="ML987194">
    <property type="protein sequence ID" value="KAF2249921.1"/>
    <property type="molecule type" value="Genomic_DNA"/>
</dbReference>
<organism evidence="7 8">
    <name type="scientific">Trematosphaeria pertusa</name>
    <dbReference type="NCBI Taxonomy" id="390896"/>
    <lineage>
        <taxon>Eukaryota</taxon>
        <taxon>Fungi</taxon>
        <taxon>Dikarya</taxon>
        <taxon>Ascomycota</taxon>
        <taxon>Pezizomycotina</taxon>
        <taxon>Dothideomycetes</taxon>
        <taxon>Pleosporomycetidae</taxon>
        <taxon>Pleosporales</taxon>
        <taxon>Massarineae</taxon>
        <taxon>Trematosphaeriaceae</taxon>
        <taxon>Trematosphaeria</taxon>
    </lineage>
</organism>
<feature type="region of interest" description="Disordered" evidence="5">
    <location>
        <begin position="1"/>
        <end position="23"/>
    </location>
</feature>
<feature type="region of interest" description="Disordered" evidence="5">
    <location>
        <begin position="271"/>
        <end position="321"/>
    </location>
</feature>
<dbReference type="SMART" id="SM00184">
    <property type="entry name" value="RING"/>
    <property type="match status" value="1"/>
</dbReference>
<name>A0A6A6IHL6_9PLEO</name>
<dbReference type="OrthoDB" id="3692937at2759"/>
<dbReference type="PANTHER" id="PTHR45969">
    <property type="entry name" value="RING ZINC FINGER PROTEIN-RELATED"/>
    <property type="match status" value="1"/>
</dbReference>
<dbReference type="GO" id="GO:0008270">
    <property type="term" value="F:zinc ion binding"/>
    <property type="evidence" value="ECO:0007669"/>
    <property type="project" value="UniProtKB-KW"/>
</dbReference>
<dbReference type="PROSITE" id="PS50089">
    <property type="entry name" value="ZF_RING_2"/>
    <property type="match status" value="1"/>
</dbReference>
<feature type="region of interest" description="Disordered" evidence="5">
    <location>
        <begin position="119"/>
        <end position="186"/>
    </location>
</feature>
<dbReference type="InterPro" id="IPR013083">
    <property type="entry name" value="Znf_RING/FYVE/PHD"/>
</dbReference>
<dbReference type="SUPFAM" id="SSF57850">
    <property type="entry name" value="RING/U-box"/>
    <property type="match status" value="1"/>
</dbReference>
<dbReference type="RefSeq" id="XP_033684925.1">
    <property type="nucleotide sequence ID" value="XM_033826764.1"/>
</dbReference>
<feature type="domain" description="RING-type" evidence="6">
    <location>
        <begin position="30"/>
        <end position="81"/>
    </location>
</feature>
<keyword evidence="1" id="KW-0479">Metal-binding</keyword>
<feature type="compositionally biased region" description="Basic and acidic residues" evidence="5">
    <location>
        <begin position="128"/>
        <end position="153"/>
    </location>
</feature>
<dbReference type="PROSITE" id="PS00518">
    <property type="entry name" value="ZF_RING_1"/>
    <property type="match status" value="1"/>
</dbReference>
<keyword evidence="8" id="KW-1185">Reference proteome</keyword>
<keyword evidence="2 4" id="KW-0863">Zinc-finger</keyword>
<sequence length="321" mass="36921">MASTTVTHAHFRQTQVSPASGLEMPTESQCPICMEAYDADAHRAMRTHVPSCTHIFCEACVDELCSRRFTQQNANRCPLCRTVWYISEYIPFRLQQSSQSEQEPAPSGEEWHSIGEEFEEYMDESSSDEERPLRRSSDDSEREGERRVLEELRRGRRGVRRSRAEFDAESPPSSPLYLNHRRARQARERRTITPVGRLRRLQQTRATLNEGPASDPHLQQLSNVAAATLTSEWANITAPPTHSPEQPSAGLSAASEMYIPDFRERTHSRYVHQSRLHGERTAPDFAETMTRREWANTQRADERNNQPEELDRREATLEELA</sequence>
<keyword evidence="3" id="KW-0862">Zinc</keyword>
<dbReference type="Proteomes" id="UP000800094">
    <property type="component" value="Unassembled WGS sequence"/>
</dbReference>